<dbReference type="EMBL" id="JAAAIP010000495">
    <property type="protein sequence ID" value="KAG0316125.1"/>
    <property type="molecule type" value="Genomic_DNA"/>
</dbReference>
<reference evidence="3" key="1">
    <citation type="journal article" date="2020" name="Fungal Divers.">
        <title>Resolving the Mortierellaceae phylogeny through synthesis of multi-gene phylogenetics and phylogenomics.</title>
        <authorList>
            <person name="Vandepol N."/>
            <person name="Liber J."/>
            <person name="Desiro A."/>
            <person name="Na H."/>
            <person name="Kennedy M."/>
            <person name="Barry K."/>
            <person name="Grigoriev I.V."/>
            <person name="Miller A.N."/>
            <person name="O'Donnell K."/>
            <person name="Stajich J.E."/>
            <person name="Bonito G."/>
        </authorList>
    </citation>
    <scope>NUCLEOTIDE SEQUENCE</scope>
    <source>
        <strain evidence="3">REB-010B</strain>
    </source>
</reference>
<keyword evidence="2" id="KW-0812">Transmembrane</keyword>
<accession>A0A9P6URI6</accession>
<feature type="transmembrane region" description="Helical" evidence="2">
    <location>
        <begin position="74"/>
        <end position="92"/>
    </location>
</feature>
<dbReference type="OrthoDB" id="2439547at2759"/>
<evidence type="ECO:0000256" key="1">
    <source>
        <dbReference type="SAM" id="MobiDB-lite"/>
    </source>
</evidence>
<dbReference type="Proteomes" id="UP000738325">
    <property type="component" value="Unassembled WGS sequence"/>
</dbReference>
<name>A0A9P6URI6_9FUNG</name>
<keyword evidence="2" id="KW-1133">Transmembrane helix</keyword>
<gene>
    <name evidence="3" type="ORF">BGZ99_007033</name>
</gene>
<organism evidence="3 4">
    <name type="scientific">Dissophora globulifera</name>
    <dbReference type="NCBI Taxonomy" id="979702"/>
    <lineage>
        <taxon>Eukaryota</taxon>
        <taxon>Fungi</taxon>
        <taxon>Fungi incertae sedis</taxon>
        <taxon>Mucoromycota</taxon>
        <taxon>Mortierellomycotina</taxon>
        <taxon>Mortierellomycetes</taxon>
        <taxon>Mortierellales</taxon>
        <taxon>Mortierellaceae</taxon>
        <taxon>Dissophora</taxon>
    </lineage>
</organism>
<keyword evidence="4" id="KW-1185">Reference proteome</keyword>
<feature type="compositionally biased region" description="Polar residues" evidence="1">
    <location>
        <begin position="348"/>
        <end position="365"/>
    </location>
</feature>
<dbReference type="AlphaFoldDB" id="A0A9P6URI6"/>
<feature type="transmembrane region" description="Helical" evidence="2">
    <location>
        <begin position="130"/>
        <end position="151"/>
    </location>
</feature>
<evidence type="ECO:0000313" key="4">
    <source>
        <dbReference type="Proteomes" id="UP000738325"/>
    </source>
</evidence>
<evidence type="ECO:0000313" key="3">
    <source>
        <dbReference type="EMBL" id="KAG0316125.1"/>
    </source>
</evidence>
<feature type="transmembrane region" description="Helical" evidence="2">
    <location>
        <begin position="163"/>
        <end position="183"/>
    </location>
</feature>
<sequence>MDIKIVSSITRLANYMPLGSYVIYTALETYSFSLGSTPAPVTTIVQTPTSNYTCYYYPGAAFTYTTCTADQSNALVVSLSIGFFLAVFLSFLKQVPNNGTVPLADSGEDETTTAGEGGNFYYLDFGDSHIWGHAALSFVAFGTLSLFSASVSQCLFPSVKPWIFVFTQIILLVICCFIAMFWIDDPSLSIGLMVVPQTDNDSTQTFNGGIRSYGGSGPIGPLVTPAVSTAVSSTTTTSTSTTALTSPNGLALGLSPDSSRTSAGLANVALADTVMNSAMSMTSISALSSASTVVGAGNGSGTGSGMGGGVSRISLQAKRVPTMSSVTEKHGYEDQDDIREWRDETAVYQEQQAATAHTTLSQSASMPAPSEIDAENSQPDHLTLKMD</sequence>
<protein>
    <submittedName>
        <fullName evidence="3">Uncharacterized protein</fullName>
    </submittedName>
</protein>
<comment type="caution">
    <text evidence="3">The sequence shown here is derived from an EMBL/GenBank/DDBJ whole genome shotgun (WGS) entry which is preliminary data.</text>
</comment>
<evidence type="ECO:0000256" key="2">
    <source>
        <dbReference type="SAM" id="Phobius"/>
    </source>
</evidence>
<keyword evidence="2" id="KW-0472">Membrane</keyword>
<feature type="region of interest" description="Disordered" evidence="1">
    <location>
        <begin position="348"/>
        <end position="387"/>
    </location>
</feature>
<proteinExistence type="predicted"/>